<comment type="caution">
    <text evidence="1">The sequence shown here is derived from an EMBL/GenBank/DDBJ whole genome shotgun (WGS) entry which is preliminary data.</text>
</comment>
<sequence>MPQLAEARSEDDDWTGLKDKLERRKRQTRLALRALRKRKAMQRAAKHDSLSEDVITLNKDTTAKTQTRSLEQQSGLYLSSGLFIPSAVSHSGRVIPERYLYPISRDHLLPLLEYNVYRASITNLLIMGHVHLINETCGFHGSVIIFPNPYQGLSIPPTLQRTALQQSTSYPDWIDLIPSPQMRDNAIQTQHLFTNKELAADLLTGMTPPPAINVHRHQRKMPDFLDLNIDALKYPDVVDTGKSATPTKSLSEIIKTAFKTDTASLPDEKDVSVPKGILPSDYKTFLILQDFLQPKSTTNIRDAIDRLIDVFPDGDMRFINSVSLELAEQIPYNHPSHAKLARLLWGVGRSEARIGKLKRKNIQIGTDSFYQTLQENIVDDKPWPDTDPARYVNFQAFEAHLNDTGVFLASPYRALQAMNSAFFEGEDRSQNTPEIRDAWVLGAAQWILWNGQQLFKLVHWREELDTSSDLVERHRDENGNPIPRKNCWHDWKHGFEEVVASGTYGKDCVDVCTRVIEIMTTLERVMVF</sequence>
<dbReference type="InterPro" id="IPR022085">
    <property type="entry name" value="OpdG"/>
</dbReference>
<dbReference type="Proteomes" id="UP000249363">
    <property type="component" value="Unassembled WGS sequence"/>
</dbReference>
<proteinExistence type="predicted"/>
<dbReference type="AlphaFoldDB" id="A0A364LBF8"/>
<dbReference type="Pfam" id="PF12311">
    <property type="entry name" value="DUF3632"/>
    <property type="match status" value="1"/>
</dbReference>
<dbReference type="PANTHER" id="PTHR38116">
    <property type="entry name" value="CHROMOSOME 7, WHOLE GENOME SHOTGUN SEQUENCE"/>
    <property type="match status" value="1"/>
</dbReference>
<keyword evidence="2" id="KW-1185">Reference proteome</keyword>
<evidence type="ECO:0000313" key="1">
    <source>
        <dbReference type="EMBL" id="RAO73142.1"/>
    </source>
</evidence>
<dbReference type="EMBL" id="MIKG01000022">
    <property type="protein sequence ID" value="RAO73142.1"/>
    <property type="molecule type" value="Genomic_DNA"/>
</dbReference>
<dbReference type="GeneID" id="63798368"/>
<dbReference type="RefSeq" id="XP_040737656.1">
    <property type="nucleotide sequence ID" value="XM_040882039.1"/>
</dbReference>
<reference evidence="1 2" key="1">
    <citation type="journal article" date="2017" name="Biotechnol. Biofuels">
        <title>Differential beta-glucosidase expression as a function of carbon source availability in Talaromyces amestolkiae: a genomic and proteomic approach.</title>
        <authorList>
            <person name="de Eugenio L.I."/>
            <person name="Mendez-Liter J.A."/>
            <person name="Nieto-Dominguez M."/>
            <person name="Alonso L."/>
            <person name="Gil-Munoz J."/>
            <person name="Barriuso J."/>
            <person name="Prieto A."/>
            <person name="Martinez M.J."/>
        </authorList>
    </citation>
    <scope>NUCLEOTIDE SEQUENCE [LARGE SCALE GENOMIC DNA]</scope>
    <source>
        <strain evidence="1 2">CIB</strain>
    </source>
</reference>
<organism evidence="1 2">
    <name type="scientific">Talaromyces amestolkiae</name>
    <dbReference type="NCBI Taxonomy" id="1196081"/>
    <lineage>
        <taxon>Eukaryota</taxon>
        <taxon>Fungi</taxon>
        <taxon>Dikarya</taxon>
        <taxon>Ascomycota</taxon>
        <taxon>Pezizomycotina</taxon>
        <taxon>Eurotiomycetes</taxon>
        <taxon>Eurotiomycetidae</taxon>
        <taxon>Eurotiales</taxon>
        <taxon>Trichocomaceae</taxon>
        <taxon>Talaromyces</taxon>
        <taxon>Talaromyces sect. Talaromyces</taxon>
    </lineage>
</organism>
<dbReference type="STRING" id="1196081.A0A364LBF8"/>
<accession>A0A364LBF8</accession>
<name>A0A364LBF8_TALAM</name>
<dbReference type="InterPro" id="IPR021833">
    <property type="entry name" value="DUF3425"/>
</dbReference>
<gene>
    <name evidence="1" type="ORF">BHQ10_009154</name>
</gene>
<dbReference type="Pfam" id="PF11905">
    <property type="entry name" value="DUF3425"/>
    <property type="match status" value="1"/>
</dbReference>
<dbReference type="OrthoDB" id="4227426at2759"/>
<dbReference type="PANTHER" id="PTHR38116:SF1">
    <property type="entry name" value="BZIP DOMAIN-CONTAINING PROTEIN"/>
    <property type="match status" value="1"/>
</dbReference>
<protein>
    <submittedName>
        <fullName evidence="1">Uncharacterized protein</fullName>
    </submittedName>
</protein>
<evidence type="ECO:0000313" key="2">
    <source>
        <dbReference type="Proteomes" id="UP000249363"/>
    </source>
</evidence>